<dbReference type="OrthoDB" id="2290519at2"/>
<reference evidence="5 6" key="1">
    <citation type="submission" date="2017-01" db="EMBL/GenBank/DDBJ databases">
        <title>Bacillus phylogenomics.</title>
        <authorList>
            <person name="Dunlap C."/>
        </authorList>
    </citation>
    <scope>NUCLEOTIDE SEQUENCE [LARGE SCALE GENOMIC DNA]</scope>
    <source>
        <strain evidence="5 6">NRRL B-41282</strain>
    </source>
</reference>
<dbReference type="PROSITE" id="PS50893">
    <property type="entry name" value="ABC_TRANSPORTER_2"/>
    <property type="match status" value="1"/>
</dbReference>
<dbReference type="GO" id="GO:0005524">
    <property type="term" value="F:ATP binding"/>
    <property type="evidence" value="ECO:0007669"/>
    <property type="project" value="UniProtKB-KW"/>
</dbReference>
<dbReference type="Proteomes" id="UP000187367">
    <property type="component" value="Unassembled WGS sequence"/>
</dbReference>
<dbReference type="PANTHER" id="PTHR42939">
    <property type="entry name" value="ABC TRANSPORTER ATP-BINDING PROTEIN ALBC-RELATED"/>
    <property type="match status" value="1"/>
</dbReference>
<proteinExistence type="predicted"/>
<comment type="caution">
    <text evidence="5">The sequence shown here is derived from an EMBL/GenBank/DDBJ whole genome shotgun (WGS) entry which is preliminary data.</text>
</comment>
<dbReference type="AlphaFoldDB" id="A0A1R1QSA2"/>
<accession>A0A1R1QSA2</accession>
<keyword evidence="1" id="KW-0813">Transport</keyword>
<dbReference type="InterPro" id="IPR003439">
    <property type="entry name" value="ABC_transporter-like_ATP-bd"/>
</dbReference>
<dbReference type="InterPro" id="IPR051782">
    <property type="entry name" value="ABC_Transporter_VariousFunc"/>
</dbReference>
<gene>
    <name evidence="5" type="ORF">BW143_06420</name>
</gene>
<name>A0A1R1QSA2_9BACI</name>
<dbReference type="RefSeq" id="WP_076762658.1">
    <property type="nucleotide sequence ID" value="NZ_JARMMH010000001.1"/>
</dbReference>
<dbReference type="Pfam" id="PF00005">
    <property type="entry name" value="ABC_tran"/>
    <property type="match status" value="1"/>
</dbReference>
<evidence type="ECO:0000313" key="5">
    <source>
        <dbReference type="EMBL" id="OMI07525.1"/>
    </source>
</evidence>
<dbReference type="PROSITE" id="PS00211">
    <property type="entry name" value="ABC_TRANSPORTER_1"/>
    <property type="match status" value="1"/>
</dbReference>
<dbReference type="Gene3D" id="3.40.50.300">
    <property type="entry name" value="P-loop containing nucleotide triphosphate hydrolases"/>
    <property type="match status" value="1"/>
</dbReference>
<dbReference type="EMBL" id="MTJL01000010">
    <property type="protein sequence ID" value="OMI07525.1"/>
    <property type="molecule type" value="Genomic_DNA"/>
</dbReference>
<keyword evidence="6" id="KW-1185">Reference proteome</keyword>
<evidence type="ECO:0000259" key="4">
    <source>
        <dbReference type="PROSITE" id="PS50893"/>
    </source>
</evidence>
<evidence type="ECO:0000256" key="1">
    <source>
        <dbReference type="ARBA" id="ARBA00022448"/>
    </source>
</evidence>
<protein>
    <recommendedName>
        <fullName evidence="4">ABC transporter domain-containing protein</fullName>
    </recommendedName>
</protein>
<dbReference type="GO" id="GO:0016887">
    <property type="term" value="F:ATP hydrolysis activity"/>
    <property type="evidence" value="ECO:0007669"/>
    <property type="project" value="InterPro"/>
</dbReference>
<sequence>MLSVDNLSYKINNKDILKNVNFTIAEQAITAIVGPNGAGKTTLIEILARIRGEKVNIDFPKNKRMIYIHPDMLVLDFLKTKEYIDMMKSLNGISDQEFAKVLDDFTPLKINDFQETELRHLSLGQKQKVLLLSGFLSKPDLLLFDEPFNALDINAYNAAVDLFQQYKHKFGIFFSTHELQGLSEISDSIIFIENGTIKKQLQKHSGDLKNDSEFLQLF</sequence>
<evidence type="ECO:0000256" key="3">
    <source>
        <dbReference type="ARBA" id="ARBA00022840"/>
    </source>
</evidence>
<dbReference type="InterPro" id="IPR027417">
    <property type="entry name" value="P-loop_NTPase"/>
</dbReference>
<dbReference type="SUPFAM" id="SSF52540">
    <property type="entry name" value="P-loop containing nucleoside triphosphate hydrolases"/>
    <property type="match status" value="1"/>
</dbReference>
<organism evidence="5 6">
    <name type="scientific">Bacillus swezeyi</name>
    <dbReference type="NCBI Taxonomy" id="1925020"/>
    <lineage>
        <taxon>Bacteria</taxon>
        <taxon>Bacillati</taxon>
        <taxon>Bacillota</taxon>
        <taxon>Bacilli</taxon>
        <taxon>Bacillales</taxon>
        <taxon>Bacillaceae</taxon>
        <taxon>Bacillus</taxon>
    </lineage>
</organism>
<accession>A0A1R1RMR8</accession>
<evidence type="ECO:0000313" key="6">
    <source>
        <dbReference type="Proteomes" id="UP000187367"/>
    </source>
</evidence>
<keyword evidence="3" id="KW-0067">ATP-binding</keyword>
<dbReference type="SMART" id="SM00382">
    <property type="entry name" value="AAA"/>
    <property type="match status" value="1"/>
</dbReference>
<feature type="domain" description="ABC transporter" evidence="4">
    <location>
        <begin position="2"/>
        <end position="217"/>
    </location>
</feature>
<evidence type="ECO:0000256" key="2">
    <source>
        <dbReference type="ARBA" id="ARBA00022741"/>
    </source>
</evidence>
<dbReference type="InterPro" id="IPR017871">
    <property type="entry name" value="ABC_transporter-like_CS"/>
</dbReference>
<dbReference type="InterPro" id="IPR003593">
    <property type="entry name" value="AAA+_ATPase"/>
</dbReference>
<dbReference type="PANTHER" id="PTHR42939:SF1">
    <property type="entry name" value="ABC TRANSPORTER ATP-BINDING PROTEIN ALBC-RELATED"/>
    <property type="match status" value="1"/>
</dbReference>
<keyword evidence="2" id="KW-0547">Nucleotide-binding</keyword>